<dbReference type="KEGG" id="vsa:VSAL_I0415"/>
<gene>
    <name evidence="1" type="ordered locus">VSAL_I0415</name>
</gene>
<protein>
    <recommendedName>
        <fullName evidence="3">DinB-like domain-containing protein</fullName>
    </recommendedName>
</protein>
<dbReference type="AlphaFoldDB" id="B6ELN7"/>
<dbReference type="PANTHER" id="PTHR39473">
    <property type="match status" value="1"/>
</dbReference>
<reference evidence="1 2" key="1">
    <citation type="journal article" date="2008" name="BMC Genomics">
        <title>The genome sequence of the fish pathogen Aliivibrio salmonicida strain LFI1238 shows extensive evidence of gene decay.</title>
        <authorList>
            <person name="Hjerde E."/>
            <person name="Lorentzen M.S."/>
            <person name="Holden M.T."/>
            <person name="Seeger K."/>
            <person name="Paulsen S."/>
            <person name="Bason N."/>
            <person name="Churcher C."/>
            <person name="Harris D."/>
            <person name="Norbertczak H."/>
            <person name="Quail M.A."/>
            <person name="Sanders S."/>
            <person name="Thurston S."/>
            <person name="Parkhill J."/>
            <person name="Willassen N.P."/>
            <person name="Thomson N.R."/>
        </authorList>
    </citation>
    <scope>NUCLEOTIDE SEQUENCE [LARGE SCALE GENOMIC DNA]</scope>
    <source>
        <strain evidence="1 2">LFI1238</strain>
    </source>
</reference>
<dbReference type="EMBL" id="FM178379">
    <property type="protein sequence ID" value="CAQ78100.1"/>
    <property type="molecule type" value="Genomic_DNA"/>
</dbReference>
<keyword evidence="2" id="KW-1185">Reference proteome</keyword>
<evidence type="ECO:0000313" key="2">
    <source>
        <dbReference type="Proteomes" id="UP000001730"/>
    </source>
</evidence>
<dbReference type="PANTHER" id="PTHR39473:SF1">
    <property type="entry name" value="DINB-LIKE DOMAIN-CONTAINING PROTEIN"/>
    <property type="match status" value="1"/>
</dbReference>
<sequence>MERRETTHSSISTDRLNKKEFLMPTLATQEVHQSPVISGCIDELTKGVTLLNLINDSDYIHLALPYVESSIGKHFRHILDLFQALIKKEPTEPINYNVRRRGHPIEKNKDIAITELNDTIDWLTHFPIEQLTSQVSLITEVCPYKKQDHIMLSSIEREITFASLHASHHYALIKVITLSIGINTQSTFGFAPTTTTYLRGEA</sequence>
<accession>B6ELN7</accession>
<evidence type="ECO:0000313" key="1">
    <source>
        <dbReference type="EMBL" id="CAQ78100.1"/>
    </source>
</evidence>
<evidence type="ECO:0008006" key="3">
    <source>
        <dbReference type="Google" id="ProtNLM"/>
    </source>
</evidence>
<organism evidence="1 2">
    <name type="scientific">Aliivibrio salmonicida (strain LFI1238)</name>
    <name type="common">Vibrio salmonicida (strain LFI1238)</name>
    <dbReference type="NCBI Taxonomy" id="316275"/>
    <lineage>
        <taxon>Bacteria</taxon>
        <taxon>Pseudomonadati</taxon>
        <taxon>Pseudomonadota</taxon>
        <taxon>Gammaproteobacteria</taxon>
        <taxon>Vibrionales</taxon>
        <taxon>Vibrionaceae</taxon>
        <taxon>Aliivibrio</taxon>
    </lineage>
</organism>
<dbReference type="HOGENOM" id="CLU_083400_0_0_6"/>
<proteinExistence type="predicted"/>
<name>B6ELN7_ALISL</name>
<dbReference type="eggNOG" id="COG2318">
    <property type="taxonomic scope" value="Bacteria"/>
</dbReference>
<dbReference type="Proteomes" id="UP000001730">
    <property type="component" value="Chromosome 1"/>
</dbReference>